<sequence>MLQNYYPPWDEDPPGLKNIGLVLVVVLARFPKHDRQPADRPTENTAGSMAKEDVWLGTHGLLLSTRDHRVCSVTTRGKPGG</sequence>
<evidence type="ECO:0000313" key="1">
    <source>
        <dbReference type="EMBL" id="PNX77248.1"/>
    </source>
</evidence>
<evidence type="ECO:0000313" key="2">
    <source>
        <dbReference type="Proteomes" id="UP000236291"/>
    </source>
</evidence>
<protein>
    <submittedName>
        <fullName evidence="1">Uncharacterized protein</fullName>
    </submittedName>
</protein>
<dbReference type="Proteomes" id="UP000236291">
    <property type="component" value="Unassembled WGS sequence"/>
</dbReference>
<accession>A0A2K3LFE0</accession>
<proteinExistence type="predicted"/>
<name>A0A2K3LFE0_TRIPR</name>
<dbReference type="EMBL" id="ASHM01032034">
    <property type="protein sequence ID" value="PNX77248.1"/>
    <property type="molecule type" value="Genomic_DNA"/>
</dbReference>
<reference evidence="1 2" key="2">
    <citation type="journal article" date="2017" name="Front. Plant Sci.">
        <title>Gene Classification and Mining of Molecular Markers Useful in Red Clover (Trifolium pratense) Breeding.</title>
        <authorList>
            <person name="Istvanek J."/>
            <person name="Dluhosova J."/>
            <person name="Dluhos P."/>
            <person name="Patkova L."/>
            <person name="Nedelnik J."/>
            <person name="Repkova J."/>
        </authorList>
    </citation>
    <scope>NUCLEOTIDE SEQUENCE [LARGE SCALE GENOMIC DNA]</scope>
    <source>
        <strain evidence="2">cv. Tatra</strain>
        <tissue evidence="1">Young leaves</tissue>
    </source>
</reference>
<reference evidence="1 2" key="1">
    <citation type="journal article" date="2014" name="Am. J. Bot.">
        <title>Genome assembly and annotation for red clover (Trifolium pratense; Fabaceae).</title>
        <authorList>
            <person name="Istvanek J."/>
            <person name="Jaros M."/>
            <person name="Krenek A."/>
            <person name="Repkova J."/>
        </authorList>
    </citation>
    <scope>NUCLEOTIDE SEQUENCE [LARGE SCALE GENOMIC DNA]</scope>
    <source>
        <strain evidence="2">cv. Tatra</strain>
        <tissue evidence="1">Young leaves</tissue>
    </source>
</reference>
<organism evidence="1 2">
    <name type="scientific">Trifolium pratense</name>
    <name type="common">Red clover</name>
    <dbReference type="NCBI Taxonomy" id="57577"/>
    <lineage>
        <taxon>Eukaryota</taxon>
        <taxon>Viridiplantae</taxon>
        <taxon>Streptophyta</taxon>
        <taxon>Embryophyta</taxon>
        <taxon>Tracheophyta</taxon>
        <taxon>Spermatophyta</taxon>
        <taxon>Magnoliopsida</taxon>
        <taxon>eudicotyledons</taxon>
        <taxon>Gunneridae</taxon>
        <taxon>Pentapetalae</taxon>
        <taxon>rosids</taxon>
        <taxon>fabids</taxon>
        <taxon>Fabales</taxon>
        <taxon>Fabaceae</taxon>
        <taxon>Papilionoideae</taxon>
        <taxon>50 kb inversion clade</taxon>
        <taxon>NPAAA clade</taxon>
        <taxon>Hologalegina</taxon>
        <taxon>IRL clade</taxon>
        <taxon>Trifolieae</taxon>
        <taxon>Trifolium</taxon>
    </lineage>
</organism>
<comment type="caution">
    <text evidence="1">The sequence shown here is derived from an EMBL/GenBank/DDBJ whole genome shotgun (WGS) entry which is preliminary data.</text>
</comment>
<gene>
    <name evidence="1" type="ORF">L195_g033211</name>
</gene>
<dbReference type="AlphaFoldDB" id="A0A2K3LFE0"/>